<keyword evidence="7" id="KW-1185">Reference proteome</keyword>
<dbReference type="PANTHER" id="PTHR23294">
    <property type="entry name" value="ET TRANSLATION PRODUCT-RELATED"/>
    <property type="match status" value="1"/>
</dbReference>
<feature type="transmembrane region" description="Helical" evidence="5">
    <location>
        <begin position="66"/>
        <end position="85"/>
    </location>
</feature>
<dbReference type="GO" id="GO:0016020">
    <property type="term" value="C:membrane"/>
    <property type="evidence" value="ECO:0007669"/>
    <property type="project" value="UniProtKB-SubCell"/>
</dbReference>
<protein>
    <submittedName>
        <fullName evidence="6">Major facilitator superfamily protein</fullName>
    </submittedName>
</protein>
<feature type="transmembrane region" description="Helical" evidence="5">
    <location>
        <begin position="112"/>
        <end position="133"/>
    </location>
</feature>
<comment type="caution">
    <text evidence="6">The sequence shown here is derived from an EMBL/GenBank/DDBJ whole genome shotgun (WGS) entry which is preliminary data.</text>
</comment>
<keyword evidence="3 5" id="KW-1133">Transmembrane helix</keyword>
<dbReference type="PANTHER" id="PTHR23294:SF59">
    <property type="entry name" value="UNC93-LIKE PROTEIN C922.05C"/>
    <property type="match status" value="1"/>
</dbReference>
<reference evidence="6 7" key="1">
    <citation type="submission" date="2019-07" db="EMBL/GenBank/DDBJ databases">
        <title>De Novo Assembly of kiwifruit Actinidia rufa.</title>
        <authorList>
            <person name="Sugita-Konishi S."/>
            <person name="Sato K."/>
            <person name="Mori E."/>
            <person name="Abe Y."/>
            <person name="Kisaki G."/>
            <person name="Hamano K."/>
            <person name="Suezawa K."/>
            <person name="Otani M."/>
            <person name="Fukuda T."/>
            <person name="Manabe T."/>
            <person name="Gomi K."/>
            <person name="Tabuchi M."/>
            <person name="Akimitsu K."/>
            <person name="Kataoka I."/>
        </authorList>
    </citation>
    <scope>NUCLEOTIDE SEQUENCE [LARGE SCALE GENOMIC DNA]</scope>
    <source>
        <strain evidence="7">cv. Fuchu</strain>
    </source>
</reference>
<name>A0A7J0E7X2_9ERIC</name>
<dbReference type="Proteomes" id="UP000585474">
    <property type="component" value="Unassembled WGS sequence"/>
</dbReference>
<dbReference type="EMBL" id="BJWL01000002">
    <property type="protein sequence ID" value="GFY81777.1"/>
    <property type="molecule type" value="Genomic_DNA"/>
</dbReference>
<dbReference type="InterPro" id="IPR051617">
    <property type="entry name" value="UNC-93-like_regulator"/>
</dbReference>
<dbReference type="OrthoDB" id="196103at2759"/>
<keyword evidence="2 5" id="KW-0812">Transmembrane</keyword>
<proteinExistence type="predicted"/>
<comment type="subcellular location">
    <subcellularLocation>
        <location evidence="1">Membrane</location>
        <topology evidence="1">Multi-pass membrane protein</topology>
    </subcellularLocation>
</comment>
<evidence type="ECO:0000256" key="2">
    <source>
        <dbReference type="ARBA" id="ARBA00022692"/>
    </source>
</evidence>
<evidence type="ECO:0000256" key="3">
    <source>
        <dbReference type="ARBA" id="ARBA00022989"/>
    </source>
</evidence>
<accession>A0A7J0E7X2</accession>
<evidence type="ECO:0000256" key="5">
    <source>
        <dbReference type="SAM" id="Phobius"/>
    </source>
</evidence>
<keyword evidence="4 5" id="KW-0472">Membrane</keyword>
<evidence type="ECO:0000313" key="6">
    <source>
        <dbReference type="EMBL" id="GFY81777.1"/>
    </source>
</evidence>
<gene>
    <name evidence="6" type="ORF">Acr_02g0000170</name>
</gene>
<evidence type="ECO:0000256" key="1">
    <source>
        <dbReference type="ARBA" id="ARBA00004141"/>
    </source>
</evidence>
<evidence type="ECO:0000256" key="4">
    <source>
        <dbReference type="ARBA" id="ARBA00023136"/>
    </source>
</evidence>
<sequence>MLLLFPEAWATNFVHCYQCNNVNWVLFNPRTRGFNNIFYWGAQMIDSPLIGHIADFSFKSRRMRGLVGIGIVGLLGTGIWVGGLLNQLGYSRNDKPKRLDFKDSGSDFDRPFVLYFSYALLDTMFQTMIYWVMGALADDSETLSTYTGFFKGVQSAGATVAWQVDTHKVSFLSKFIKDRRMRAVPGMTCYTSYPPDMDLCRSLCLDRVPARRHCRACYTATSQ</sequence>
<organism evidence="6 7">
    <name type="scientific">Actinidia rufa</name>
    <dbReference type="NCBI Taxonomy" id="165716"/>
    <lineage>
        <taxon>Eukaryota</taxon>
        <taxon>Viridiplantae</taxon>
        <taxon>Streptophyta</taxon>
        <taxon>Embryophyta</taxon>
        <taxon>Tracheophyta</taxon>
        <taxon>Spermatophyta</taxon>
        <taxon>Magnoliopsida</taxon>
        <taxon>eudicotyledons</taxon>
        <taxon>Gunneridae</taxon>
        <taxon>Pentapetalae</taxon>
        <taxon>asterids</taxon>
        <taxon>Ericales</taxon>
        <taxon>Actinidiaceae</taxon>
        <taxon>Actinidia</taxon>
    </lineage>
</organism>
<evidence type="ECO:0000313" key="7">
    <source>
        <dbReference type="Proteomes" id="UP000585474"/>
    </source>
</evidence>
<dbReference type="AlphaFoldDB" id="A0A7J0E7X2"/>